<organism evidence="2 3">
    <name type="scientific">Mesorhabditis spiculigera</name>
    <dbReference type="NCBI Taxonomy" id="96644"/>
    <lineage>
        <taxon>Eukaryota</taxon>
        <taxon>Metazoa</taxon>
        <taxon>Ecdysozoa</taxon>
        <taxon>Nematoda</taxon>
        <taxon>Chromadorea</taxon>
        <taxon>Rhabditida</taxon>
        <taxon>Rhabditina</taxon>
        <taxon>Rhabditomorpha</taxon>
        <taxon>Rhabditoidea</taxon>
        <taxon>Rhabditidae</taxon>
        <taxon>Mesorhabditinae</taxon>
        <taxon>Mesorhabditis</taxon>
    </lineage>
</organism>
<evidence type="ECO:0000313" key="2">
    <source>
        <dbReference type="EMBL" id="CAJ0570641.1"/>
    </source>
</evidence>
<feature type="non-terminal residue" evidence="2">
    <location>
        <position position="386"/>
    </location>
</feature>
<feature type="compositionally biased region" description="Gly residues" evidence="1">
    <location>
        <begin position="245"/>
        <end position="255"/>
    </location>
</feature>
<dbReference type="Proteomes" id="UP001177023">
    <property type="component" value="Unassembled WGS sequence"/>
</dbReference>
<feature type="compositionally biased region" description="Polar residues" evidence="1">
    <location>
        <begin position="263"/>
        <end position="279"/>
    </location>
</feature>
<proteinExistence type="predicted"/>
<keyword evidence="3" id="KW-1185">Reference proteome</keyword>
<protein>
    <submittedName>
        <fullName evidence="2">Uncharacterized protein</fullName>
    </submittedName>
</protein>
<evidence type="ECO:0000256" key="1">
    <source>
        <dbReference type="SAM" id="MobiDB-lite"/>
    </source>
</evidence>
<feature type="compositionally biased region" description="Low complexity" evidence="1">
    <location>
        <begin position="280"/>
        <end position="306"/>
    </location>
</feature>
<accession>A0AA36FWP2</accession>
<evidence type="ECO:0000313" key="3">
    <source>
        <dbReference type="Proteomes" id="UP001177023"/>
    </source>
</evidence>
<dbReference type="AlphaFoldDB" id="A0AA36FWP2"/>
<feature type="compositionally biased region" description="Polar residues" evidence="1">
    <location>
        <begin position="307"/>
        <end position="319"/>
    </location>
</feature>
<dbReference type="EMBL" id="CATQJA010002426">
    <property type="protein sequence ID" value="CAJ0570641.1"/>
    <property type="molecule type" value="Genomic_DNA"/>
</dbReference>
<reference evidence="2" key="1">
    <citation type="submission" date="2023-06" db="EMBL/GenBank/DDBJ databases">
        <authorList>
            <person name="Delattre M."/>
        </authorList>
    </citation>
    <scope>NUCLEOTIDE SEQUENCE</scope>
    <source>
        <strain evidence="2">AF72</strain>
    </source>
</reference>
<sequence>MACVWERLDVAPSPSSRPTVKGRSSLETVLSTSAERVRFAYRGEQRLVGGLWPMTEYWSTLKAWNAISEEIVQTTSLRRPGTLHCGWFESAKMMTCARCASTIHLSQASRIALAPRSLPRWMEQVMAFCSHLSNGPTTPTLNAHYVLNIERQEDDWSCGHRAISYVMDLLNEFDPINRSPDLFACEQLYDMAQDRRQSVDWDGKLWAKDRNLGQPETCQMVTFNQKEIAKKKASEPPRISKQGERWGGGGRGGFWSSGRVEDVSNNDNAAQRNDSGATGSANTTPSASVSNAAAASAPQEPETSSEIGQQPINRWLSTDSTDRPSAFHTFAAAHARFRTLSRALVWRYPALANASTGAPRCSSANPNCGRRGLERVNDHAISLQPI</sequence>
<feature type="region of interest" description="Disordered" evidence="1">
    <location>
        <begin position="228"/>
        <end position="320"/>
    </location>
</feature>
<comment type="caution">
    <text evidence="2">The sequence shown here is derived from an EMBL/GenBank/DDBJ whole genome shotgun (WGS) entry which is preliminary data.</text>
</comment>
<name>A0AA36FWP2_9BILA</name>
<gene>
    <name evidence="2" type="ORF">MSPICULIGERA_LOCUS9078</name>
</gene>